<dbReference type="CDD" id="cd02440">
    <property type="entry name" value="AdoMet_MTases"/>
    <property type="match status" value="1"/>
</dbReference>
<dbReference type="Proteomes" id="UP000274601">
    <property type="component" value="Unassembled WGS sequence"/>
</dbReference>
<dbReference type="SUPFAM" id="SSF53335">
    <property type="entry name" value="S-adenosyl-L-methionine-dependent methyltransferases"/>
    <property type="match status" value="1"/>
</dbReference>
<reference evidence="3 4" key="1">
    <citation type="submission" date="2018-10" db="EMBL/GenBank/DDBJ databases">
        <title>Genomic Encyclopedia of Archaeal and Bacterial Type Strains, Phase II (KMG-II): from individual species to whole genera.</title>
        <authorList>
            <person name="Goeker M."/>
        </authorList>
    </citation>
    <scope>NUCLEOTIDE SEQUENCE [LARGE SCALE GENOMIC DNA]</scope>
    <source>
        <strain evidence="3 4">DSM 43383</strain>
    </source>
</reference>
<evidence type="ECO:0000313" key="4">
    <source>
        <dbReference type="Proteomes" id="UP000274601"/>
    </source>
</evidence>
<dbReference type="OrthoDB" id="9810247at2"/>
<evidence type="ECO:0000259" key="2">
    <source>
        <dbReference type="Pfam" id="PF08242"/>
    </source>
</evidence>
<accession>A0A495QG72</accession>
<feature type="region of interest" description="Disordered" evidence="1">
    <location>
        <begin position="1"/>
        <end position="27"/>
    </location>
</feature>
<evidence type="ECO:0000256" key="1">
    <source>
        <dbReference type="SAM" id="MobiDB-lite"/>
    </source>
</evidence>
<organism evidence="3 4">
    <name type="scientific">Actinomadura pelletieri DSM 43383</name>
    <dbReference type="NCBI Taxonomy" id="1120940"/>
    <lineage>
        <taxon>Bacteria</taxon>
        <taxon>Bacillati</taxon>
        <taxon>Actinomycetota</taxon>
        <taxon>Actinomycetes</taxon>
        <taxon>Streptosporangiales</taxon>
        <taxon>Thermomonosporaceae</taxon>
        <taxon>Actinomadura</taxon>
    </lineage>
</organism>
<dbReference type="EMBL" id="RBWU01000006">
    <property type="protein sequence ID" value="RKS70917.1"/>
    <property type="molecule type" value="Genomic_DNA"/>
</dbReference>
<feature type="domain" description="Methyltransferase type 12" evidence="2">
    <location>
        <begin position="48"/>
        <end position="143"/>
    </location>
</feature>
<dbReference type="RefSeq" id="WP_121437140.1">
    <property type="nucleotide sequence ID" value="NZ_RBWU01000006.1"/>
</dbReference>
<dbReference type="GO" id="GO:0008168">
    <property type="term" value="F:methyltransferase activity"/>
    <property type="evidence" value="ECO:0007669"/>
    <property type="project" value="UniProtKB-KW"/>
</dbReference>
<protein>
    <submittedName>
        <fullName evidence="3">Methyltransferase family protein</fullName>
    </submittedName>
</protein>
<dbReference type="Pfam" id="PF08242">
    <property type="entry name" value="Methyltransf_12"/>
    <property type="match status" value="1"/>
</dbReference>
<dbReference type="InterPro" id="IPR029063">
    <property type="entry name" value="SAM-dependent_MTases_sf"/>
</dbReference>
<dbReference type="GO" id="GO:0032259">
    <property type="term" value="P:methylation"/>
    <property type="evidence" value="ECO:0007669"/>
    <property type="project" value="UniProtKB-KW"/>
</dbReference>
<evidence type="ECO:0000313" key="3">
    <source>
        <dbReference type="EMBL" id="RKS70917.1"/>
    </source>
</evidence>
<proteinExistence type="predicted"/>
<feature type="compositionally biased region" description="Basic and acidic residues" evidence="1">
    <location>
        <begin position="16"/>
        <end position="27"/>
    </location>
</feature>
<keyword evidence="4" id="KW-1185">Reference proteome</keyword>
<comment type="caution">
    <text evidence="3">The sequence shown here is derived from an EMBL/GenBank/DDBJ whole genome shotgun (WGS) entry which is preliminary data.</text>
</comment>
<dbReference type="Gene3D" id="3.40.50.150">
    <property type="entry name" value="Vaccinia Virus protein VP39"/>
    <property type="match status" value="1"/>
</dbReference>
<dbReference type="AlphaFoldDB" id="A0A495QG72"/>
<name>A0A495QG72_9ACTN</name>
<dbReference type="InterPro" id="IPR013217">
    <property type="entry name" value="Methyltransf_12"/>
</dbReference>
<gene>
    <name evidence="3" type="ORF">BZB76_5397</name>
</gene>
<sequence>MSDAQGAFTRATGRGLGDRDAEAAGPDKPRYRRYQFDLIAPHCGAAVLEVGAGLGEFSAQFSGLARLVVTDVDPGAVESASKRFASDGRVADDIEVRVFDLDAGDLLDRPVDTAVAINVLEHFEDDAAVLASLARSVVPGGTIVLWVPGYQSLYSDFDRKVGHFRRYTPATLRDAIVRAGLGCELARPVNLLGGLAWWTAMRLGRAQQPNSGAVGVYDRVIVPVTRVLDRVLPVPFGQSVLAVARVPADAGTAPD</sequence>
<keyword evidence="3" id="KW-0808">Transferase</keyword>
<keyword evidence="3" id="KW-0489">Methyltransferase</keyword>